<evidence type="ECO:0000313" key="8">
    <source>
        <dbReference type="EMBL" id="GAA5481171.1"/>
    </source>
</evidence>
<dbReference type="Gene3D" id="3.50.50.60">
    <property type="entry name" value="FAD/NAD(P)-binding domain"/>
    <property type="match status" value="2"/>
</dbReference>
<accession>A0ABP9ULF0</accession>
<dbReference type="EMBL" id="BAABRI010000002">
    <property type="protein sequence ID" value="GAA5481171.1"/>
    <property type="molecule type" value="Genomic_DNA"/>
</dbReference>
<evidence type="ECO:0000256" key="2">
    <source>
        <dbReference type="ARBA" id="ARBA00009130"/>
    </source>
</evidence>
<evidence type="ECO:0000313" key="9">
    <source>
        <dbReference type="Proteomes" id="UP001476282"/>
    </source>
</evidence>
<protein>
    <submittedName>
        <fullName evidence="8">Coenzyme A disulfide reductase</fullName>
    </submittedName>
</protein>
<dbReference type="Pfam" id="PF00581">
    <property type="entry name" value="Rhodanese"/>
    <property type="match status" value="1"/>
</dbReference>
<comment type="caution">
    <text evidence="8">The sequence shown here is derived from an EMBL/GenBank/DDBJ whole genome shotgun (WGS) entry which is preliminary data.</text>
</comment>
<dbReference type="InterPro" id="IPR023753">
    <property type="entry name" value="FAD/NAD-binding_dom"/>
</dbReference>
<dbReference type="RefSeq" id="WP_353565328.1">
    <property type="nucleotide sequence ID" value="NZ_BAABRI010000002.1"/>
</dbReference>
<feature type="domain" description="Rhodanese" evidence="7">
    <location>
        <begin position="463"/>
        <end position="537"/>
    </location>
</feature>
<evidence type="ECO:0000259" key="7">
    <source>
        <dbReference type="PROSITE" id="PS50206"/>
    </source>
</evidence>
<evidence type="ECO:0000256" key="4">
    <source>
        <dbReference type="ARBA" id="ARBA00022827"/>
    </source>
</evidence>
<dbReference type="SMART" id="SM00450">
    <property type="entry name" value="RHOD"/>
    <property type="match status" value="1"/>
</dbReference>
<evidence type="ECO:0000256" key="5">
    <source>
        <dbReference type="ARBA" id="ARBA00023002"/>
    </source>
</evidence>
<dbReference type="PRINTS" id="PR00411">
    <property type="entry name" value="PNDRDTASEI"/>
</dbReference>
<name>A0ABP9ULF0_9BACT</name>
<reference evidence="8 9" key="1">
    <citation type="submission" date="2024-02" db="EMBL/GenBank/DDBJ databases">
        <title>Haloferula sargassicola NBRC 104335.</title>
        <authorList>
            <person name="Ichikawa N."/>
            <person name="Katano-Makiyama Y."/>
            <person name="Hidaka K."/>
        </authorList>
    </citation>
    <scope>NUCLEOTIDE SEQUENCE [LARGE SCALE GENOMIC DNA]</scope>
    <source>
        <strain evidence="8 9">NBRC 104335</strain>
    </source>
</reference>
<dbReference type="InterPro" id="IPR050260">
    <property type="entry name" value="FAD-bd_OxRdtase"/>
</dbReference>
<keyword evidence="9" id="KW-1185">Reference proteome</keyword>
<dbReference type="SUPFAM" id="SSF55424">
    <property type="entry name" value="FAD/NAD-linked reductases, dimerisation (C-terminal) domain"/>
    <property type="match status" value="1"/>
</dbReference>
<sequence length="547" mass="57942">MKAIRIVIIGGVAGGASAAARARRHSESARITVIERGPDVSFANCGLPYHIGGEIEDRGELALQTPESLRQLLNLEVITLTEAIAIDPQARQVTLRSVADGSESVIGYDELILSPGASPLRPPLPGIDHDKILTLRNLQDMDRIKAEVEKVDSVAVIGAGFIGLEMAEQLIRLGKKVSLVELLPQVLPQLDAEVVRPLQRELVAQGVELFLGDGIDGFEDRNGRPAALLKSGRVLETGLVLLSIGVRPESTLGREAGIELGPRGHIRVDAYQRTSAPHVYAVGDVCESPDPLLGGHVAIALGGPANRQGRTAADHIFLGERALPFRGSIGTSIVRVFGKTAGIAGASERRLQTAGLPYRTVTVNGPSHASYFPGAETITLKLLWSPEDGRVLGAQAVGGEGVDKRLDVMATAIHGRMTIDDLVHLEFAYAPPFNSAKDVINTAGFAATNLRDGLLVAVDSLADAEGQPIIDVRPPASAAALPVPGAVNIPLPALRSRLEEIDKSRPVFTVCQMGKTSYFAARILANHGYDARSILGGAHHQAPREGD</sequence>
<dbReference type="Proteomes" id="UP001476282">
    <property type="component" value="Unassembled WGS sequence"/>
</dbReference>
<keyword evidence="6" id="KW-0676">Redox-active center</keyword>
<dbReference type="InterPro" id="IPR036188">
    <property type="entry name" value="FAD/NAD-bd_sf"/>
</dbReference>
<dbReference type="Gene3D" id="3.40.250.10">
    <property type="entry name" value="Rhodanese-like domain"/>
    <property type="match status" value="1"/>
</dbReference>
<keyword evidence="5" id="KW-0560">Oxidoreductase</keyword>
<keyword evidence="4" id="KW-0274">FAD</keyword>
<comment type="similarity">
    <text evidence="2">Belongs to the class-III pyridine nucleotide-disulfide oxidoreductase family.</text>
</comment>
<dbReference type="Pfam" id="PF07992">
    <property type="entry name" value="Pyr_redox_2"/>
    <property type="match status" value="1"/>
</dbReference>
<dbReference type="PROSITE" id="PS50206">
    <property type="entry name" value="RHODANESE_3"/>
    <property type="match status" value="1"/>
</dbReference>
<dbReference type="InterPro" id="IPR004099">
    <property type="entry name" value="Pyr_nucl-diS_OxRdtase_dimer"/>
</dbReference>
<proteinExistence type="inferred from homology"/>
<organism evidence="8 9">
    <name type="scientific">Haloferula sargassicola</name>
    <dbReference type="NCBI Taxonomy" id="490096"/>
    <lineage>
        <taxon>Bacteria</taxon>
        <taxon>Pseudomonadati</taxon>
        <taxon>Verrucomicrobiota</taxon>
        <taxon>Verrucomicrobiia</taxon>
        <taxon>Verrucomicrobiales</taxon>
        <taxon>Verrucomicrobiaceae</taxon>
        <taxon>Haloferula</taxon>
    </lineage>
</organism>
<evidence type="ECO:0000256" key="1">
    <source>
        <dbReference type="ARBA" id="ARBA00001974"/>
    </source>
</evidence>
<dbReference type="InterPro" id="IPR036873">
    <property type="entry name" value="Rhodanese-like_dom_sf"/>
</dbReference>
<keyword evidence="3" id="KW-0285">Flavoprotein</keyword>
<dbReference type="SUPFAM" id="SSF52821">
    <property type="entry name" value="Rhodanese/Cell cycle control phosphatase"/>
    <property type="match status" value="1"/>
</dbReference>
<dbReference type="PANTHER" id="PTHR43429">
    <property type="entry name" value="PYRIDINE NUCLEOTIDE-DISULFIDE OXIDOREDUCTASE DOMAIN-CONTAINING"/>
    <property type="match status" value="1"/>
</dbReference>
<comment type="cofactor">
    <cofactor evidence="1">
        <name>FAD</name>
        <dbReference type="ChEBI" id="CHEBI:57692"/>
    </cofactor>
</comment>
<dbReference type="SUPFAM" id="SSF51905">
    <property type="entry name" value="FAD/NAD(P)-binding domain"/>
    <property type="match status" value="2"/>
</dbReference>
<dbReference type="PRINTS" id="PR00368">
    <property type="entry name" value="FADPNR"/>
</dbReference>
<dbReference type="InterPro" id="IPR016156">
    <property type="entry name" value="FAD/NAD-linked_Rdtase_dimer_sf"/>
</dbReference>
<evidence type="ECO:0000256" key="6">
    <source>
        <dbReference type="ARBA" id="ARBA00023284"/>
    </source>
</evidence>
<dbReference type="Pfam" id="PF02852">
    <property type="entry name" value="Pyr_redox_dim"/>
    <property type="match status" value="1"/>
</dbReference>
<dbReference type="PANTHER" id="PTHR43429:SF1">
    <property type="entry name" value="NAD(P)H SULFUR OXIDOREDUCTASE (COA-DEPENDENT)"/>
    <property type="match status" value="1"/>
</dbReference>
<gene>
    <name evidence="8" type="primary">cdr</name>
    <name evidence="8" type="ORF">Hsar01_00378</name>
</gene>
<evidence type="ECO:0000256" key="3">
    <source>
        <dbReference type="ARBA" id="ARBA00022630"/>
    </source>
</evidence>
<dbReference type="InterPro" id="IPR001763">
    <property type="entry name" value="Rhodanese-like_dom"/>
</dbReference>